<keyword evidence="1" id="KW-1133">Transmembrane helix</keyword>
<accession>A0A163CDZ6</accession>
<keyword evidence="1" id="KW-0812">Transmembrane</keyword>
<comment type="caution">
    <text evidence="2">The sequence shown here is derived from an EMBL/GenBank/DDBJ whole genome shotgun (WGS) entry which is preliminary data.</text>
</comment>
<gene>
    <name evidence="2" type="ORF">AVW16_00180</name>
</gene>
<dbReference type="RefSeq" id="WP_066612329.1">
    <property type="nucleotide sequence ID" value="NZ_LQQU01000023.1"/>
</dbReference>
<reference evidence="3" key="1">
    <citation type="submission" date="2016-01" db="EMBL/GenBank/DDBJ databases">
        <title>Draft genome of Chromobacterium sp. F49.</title>
        <authorList>
            <person name="Hong K.W."/>
        </authorList>
    </citation>
    <scope>NUCLEOTIDE SEQUENCE [LARGE SCALE GENOMIC DNA]</scope>
    <source>
        <strain evidence="3">CN10</strain>
    </source>
</reference>
<feature type="transmembrane region" description="Helical" evidence="1">
    <location>
        <begin position="6"/>
        <end position="27"/>
    </location>
</feature>
<keyword evidence="1" id="KW-0472">Membrane</keyword>
<dbReference type="Proteomes" id="UP000076625">
    <property type="component" value="Unassembled WGS sequence"/>
</dbReference>
<evidence type="ECO:0000256" key="1">
    <source>
        <dbReference type="SAM" id="Phobius"/>
    </source>
</evidence>
<name>A0A163CDZ6_9NEIS</name>
<proteinExistence type="predicted"/>
<dbReference type="EMBL" id="LQQU01000023">
    <property type="protein sequence ID" value="KZE31641.1"/>
    <property type="molecule type" value="Genomic_DNA"/>
</dbReference>
<evidence type="ECO:0000313" key="3">
    <source>
        <dbReference type="Proteomes" id="UP000076625"/>
    </source>
</evidence>
<keyword evidence="3" id="KW-1185">Reference proteome</keyword>
<dbReference type="STRING" id="1452487.AVW16_00180"/>
<sequence length="74" mass="7731">MKASVWLWLGLIVTPVVTVIGTLARLARKEPPPTLPASLTRHKRFDAAARSEATRAALARQDGAGGAGDGKPAD</sequence>
<organism evidence="2 3">
    <name type="scientific">Crenobacter luteus</name>
    <dbReference type="NCBI Taxonomy" id="1452487"/>
    <lineage>
        <taxon>Bacteria</taxon>
        <taxon>Pseudomonadati</taxon>
        <taxon>Pseudomonadota</taxon>
        <taxon>Betaproteobacteria</taxon>
        <taxon>Neisseriales</taxon>
        <taxon>Neisseriaceae</taxon>
        <taxon>Crenobacter</taxon>
    </lineage>
</organism>
<dbReference type="AlphaFoldDB" id="A0A163CDZ6"/>
<evidence type="ECO:0000313" key="2">
    <source>
        <dbReference type="EMBL" id="KZE31641.1"/>
    </source>
</evidence>
<protein>
    <submittedName>
        <fullName evidence="2">Uncharacterized protein</fullName>
    </submittedName>
</protein>
<dbReference type="OrthoDB" id="8593964at2"/>